<dbReference type="Gene3D" id="3.30.1360.210">
    <property type="match status" value="1"/>
</dbReference>
<dbReference type="eggNOG" id="KOG3434">
    <property type="taxonomic scope" value="Eukaryota"/>
</dbReference>
<sequence>MPKTKGVYATNITRKRKKEKARKVPVKFTIDCSVPASDGIIDVASFERFLRERIKVDGRTGKLSDAVNVTRTNHSIVIEVLPGVRISKRYLKYLTKRFLKKNRLRDWVRVIAISKNTYELRYFNIAEPEGGEGVEEE</sequence>
<evidence type="ECO:0000313" key="6">
    <source>
        <dbReference type="EMBL" id="KND00714.1"/>
    </source>
</evidence>
<keyword evidence="7" id="KW-1185">Reference proteome</keyword>
<reference evidence="6 7" key="1">
    <citation type="submission" date="2009-08" db="EMBL/GenBank/DDBJ databases">
        <title>The Genome Sequence of Spizellomyces punctatus strain DAOM BR117.</title>
        <authorList>
            <consortium name="The Broad Institute Genome Sequencing Platform"/>
            <person name="Russ C."/>
            <person name="Cuomo C."/>
            <person name="Shea T."/>
            <person name="Young S.K."/>
            <person name="Zeng Q."/>
            <person name="Koehrsen M."/>
            <person name="Haas B."/>
            <person name="Borodovsky M."/>
            <person name="Guigo R."/>
            <person name="Alvarado L."/>
            <person name="Berlin A."/>
            <person name="Bochicchio J."/>
            <person name="Borenstein D."/>
            <person name="Chapman S."/>
            <person name="Chen Z."/>
            <person name="Engels R."/>
            <person name="Freedman E."/>
            <person name="Gellesch M."/>
            <person name="Goldberg J."/>
            <person name="Griggs A."/>
            <person name="Gujja S."/>
            <person name="Heiman D."/>
            <person name="Hepburn T."/>
            <person name="Howarth C."/>
            <person name="Jen D."/>
            <person name="Larson L."/>
            <person name="Lewis B."/>
            <person name="Mehta T."/>
            <person name="Park D."/>
            <person name="Pearson M."/>
            <person name="Roberts A."/>
            <person name="Saif S."/>
            <person name="Shenoy N."/>
            <person name="Sisk P."/>
            <person name="Stolte C."/>
            <person name="Sykes S."/>
            <person name="Thomson T."/>
            <person name="Walk T."/>
            <person name="White J."/>
            <person name="Yandava C."/>
            <person name="Burger G."/>
            <person name="Gray M.W."/>
            <person name="Holland P.W.H."/>
            <person name="King N."/>
            <person name="Lang F.B.F."/>
            <person name="Roger A.J."/>
            <person name="Ruiz-Trillo I."/>
            <person name="Lander E."/>
            <person name="Nusbaum C."/>
        </authorList>
    </citation>
    <scope>NUCLEOTIDE SEQUENCE [LARGE SCALE GENOMIC DNA]</scope>
    <source>
        <strain evidence="6 7">DAOM BR117</strain>
    </source>
</reference>
<evidence type="ECO:0000256" key="3">
    <source>
        <dbReference type="ARBA" id="ARBA00023274"/>
    </source>
</evidence>
<evidence type="ECO:0000256" key="5">
    <source>
        <dbReference type="ARBA" id="ARBA00041214"/>
    </source>
</evidence>
<evidence type="ECO:0000256" key="4">
    <source>
        <dbReference type="ARBA" id="ARBA00040613"/>
    </source>
</evidence>
<accession>A0A0L0HIR4</accession>
<evidence type="ECO:0000313" key="7">
    <source>
        <dbReference type="Proteomes" id="UP000053201"/>
    </source>
</evidence>
<dbReference type="PANTHER" id="PTHR10064">
    <property type="entry name" value="60S RIBOSOMAL PROTEIN L22"/>
    <property type="match status" value="1"/>
</dbReference>
<keyword evidence="3" id="KW-0687">Ribonucleoprotein</keyword>
<dbReference type="GO" id="GO:0005737">
    <property type="term" value="C:cytoplasm"/>
    <property type="evidence" value="ECO:0007669"/>
    <property type="project" value="UniProtKB-ARBA"/>
</dbReference>
<dbReference type="GO" id="GO:0003723">
    <property type="term" value="F:RNA binding"/>
    <property type="evidence" value="ECO:0007669"/>
    <property type="project" value="TreeGrafter"/>
</dbReference>
<dbReference type="GO" id="GO:0005840">
    <property type="term" value="C:ribosome"/>
    <property type="evidence" value="ECO:0007669"/>
    <property type="project" value="UniProtKB-KW"/>
</dbReference>
<dbReference type="FunFam" id="3.30.1360.210:FF:000001">
    <property type="entry name" value="60S ribosomal protein L22 1"/>
    <property type="match status" value="1"/>
</dbReference>
<evidence type="ECO:0000256" key="1">
    <source>
        <dbReference type="ARBA" id="ARBA00007817"/>
    </source>
</evidence>
<keyword evidence="2" id="KW-0689">Ribosomal protein</keyword>
<dbReference type="GO" id="GO:0002181">
    <property type="term" value="P:cytoplasmic translation"/>
    <property type="evidence" value="ECO:0007669"/>
    <property type="project" value="TreeGrafter"/>
</dbReference>
<dbReference type="Proteomes" id="UP000053201">
    <property type="component" value="Unassembled WGS sequence"/>
</dbReference>
<comment type="similarity">
    <text evidence="1">Belongs to the eukaryotic ribosomal protein eL22 family.</text>
</comment>
<dbReference type="GO" id="GO:0003735">
    <property type="term" value="F:structural constituent of ribosome"/>
    <property type="evidence" value="ECO:0007669"/>
    <property type="project" value="InterPro"/>
</dbReference>
<dbReference type="OMA" id="WIRFIST"/>
<dbReference type="GO" id="GO:1990904">
    <property type="term" value="C:ribonucleoprotein complex"/>
    <property type="evidence" value="ECO:0007669"/>
    <property type="project" value="UniProtKB-KW"/>
</dbReference>
<dbReference type="InParanoid" id="A0A0L0HIR4"/>
<dbReference type="InterPro" id="IPR002671">
    <property type="entry name" value="Ribosomal_eL22"/>
</dbReference>
<dbReference type="VEuPathDB" id="FungiDB:SPPG_03832"/>
<dbReference type="EMBL" id="KQ257455">
    <property type="protein sequence ID" value="KND00714.1"/>
    <property type="molecule type" value="Genomic_DNA"/>
</dbReference>
<dbReference type="InterPro" id="IPR038526">
    <property type="entry name" value="Ribosomal_eL22_sf"/>
</dbReference>
<proteinExistence type="inferred from homology"/>
<gene>
    <name evidence="6" type="ORF">SPPG_03832</name>
</gene>
<protein>
    <recommendedName>
        <fullName evidence="4">Large ribosomal subunit protein eL22</fullName>
    </recommendedName>
    <alternativeName>
        <fullName evidence="5">60S ribosomal protein L22</fullName>
    </alternativeName>
</protein>
<evidence type="ECO:0000256" key="2">
    <source>
        <dbReference type="ARBA" id="ARBA00022980"/>
    </source>
</evidence>
<dbReference type="FunCoup" id="A0A0L0HIR4">
    <property type="interactions" value="323"/>
</dbReference>
<organism evidence="6 7">
    <name type="scientific">Spizellomyces punctatus (strain DAOM BR117)</name>
    <dbReference type="NCBI Taxonomy" id="645134"/>
    <lineage>
        <taxon>Eukaryota</taxon>
        <taxon>Fungi</taxon>
        <taxon>Fungi incertae sedis</taxon>
        <taxon>Chytridiomycota</taxon>
        <taxon>Chytridiomycota incertae sedis</taxon>
        <taxon>Chytridiomycetes</taxon>
        <taxon>Spizellomycetales</taxon>
        <taxon>Spizellomycetaceae</taxon>
        <taxon>Spizellomyces</taxon>
    </lineage>
</organism>
<dbReference type="STRING" id="645134.A0A0L0HIR4"/>
<dbReference type="RefSeq" id="XP_016608753.1">
    <property type="nucleotide sequence ID" value="XM_016752081.1"/>
</dbReference>
<dbReference type="AlphaFoldDB" id="A0A0L0HIR4"/>
<dbReference type="GeneID" id="27687319"/>
<name>A0A0L0HIR4_SPIPD</name>
<dbReference type="PANTHER" id="PTHR10064:SF0">
    <property type="entry name" value="FI24544P1-RELATED"/>
    <property type="match status" value="1"/>
</dbReference>
<dbReference type="Pfam" id="PF01776">
    <property type="entry name" value="Ribosomal_L22e"/>
    <property type="match status" value="1"/>
</dbReference>
<dbReference type="OrthoDB" id="10259820at2759"/>